<keyword evidence="7 12" id="KW-0375">Hydrogen ion transport</keyword>
<dbReference type="Pfam" id="PF00895">
    <property type="entry name" value="ATP-synt_8"/>
    <property type="match status" value="1"/>
</dbReference>
<evidence type="ECO:0000256" key="3">
    <source>
        <dbReference type="ARBA" id="ARBA00011291"/>
    </source>
</evidence>
<comment type="subunit">
    <text evidence="3">F-type ATPases have 2 components, CF(1) - the catalytic core - and CF(0) - the membrane proton channel.</text>
</comment>
<evidence type="ECO:0000256" key="8">
    <source>
        <dbReference type="ARBA" id="ARBA00022989"/>
    </source>
</evidence>
<evidence type="ECO:0000256" key="10">
    <source>
        <dbReference type="ARBA" id="ARBA00023128"/>
    </source>
</evidence>
<evidence type="ECO:0000256" key="7">
    <source>
        <dbReference type="ARBA" id="ARBA00022781"/>
    </source>
</evidence>
<feature type="transmembrane region" description="Helical" evidence="13">
    <location>
        <begin position="6"/>
        <end position="31"/>
    </location>
</feature>
<evidence type="ECO:0000256" key="6">
    <source>
        <dbReference type="ARBA" id="ARBA00022692"/>
    </source>
</evidence>
<keyword evidence="5 12" id="KW-0138">CF(0)</keyword>
<dbReference type="GO" id="GO:0015986">
    <property type="term" value="P:proton motive force-driven ATP synthesis"/>
    <property type="evidence" value="ECO:0007669"/>
    <property type="project" value="InterPro"/>
</dbReference>
<keyword evidence="4 12" id="KW-0813">Transport</keyword>
<dbReference type="InterPro" id="IPR001421">
    <property type="entry name" value="ATP8_metazoa"/>
</dbReference>
<keyword evidence="10 12" id="KW-0496">Mitochondrion</keyword>
<gene>
    <name evidence="14" type="primary">ATP8</name>
</gene>
<protein>
    <recommendedName>
        <fullName evidence="12">ATP synthase complex subunit 8</fullName>
    </recommendedName>
</protein>
<evidence type="ECO:0000313" key="14">
    <source>
        <dbReference type="EMBL" id="QQP21492.1"/>
    </source>
</evidence>
<evidence type="ECO:0000256" key="9">
    <source>
        <dbReference type="ARBA" id="ARBA00023065"/>
    </source>
</evidence>
<evidence type="ECO:0000256" key="2">
    <source>
        <dbReference type="ARBA" id="ARBA00008892"/>
    </source>
</evidence>
<evidence type="ECO:0000256" key="13">
    <source>
        <dbReference type="SAM" id="Phobius"/>
    </source>
</evidence>
<accession>A0A7T8JJP2</accession>
<keyword evidence="11 13" id="KW-0472">Membrane</keyword>
<geneLocation type="mitochondrion" evidence="14"/>
<dbReference type="GO" id="GO:0045259">
    <property type="term" value="C:proton-transporting ATP synthase complex"/>
    <property type="evidence" value="ECO:0007669"/>
    <property type="project" value="UniProtKB-KW"/>
</dbReference>
<comment type="subcellular location">
    <subcellularLocation>
        <location evidence="1 12">Mitochondrion membrane</location>
        <topology evidence="1 12">Single-pass membrane protein</topology>
    </subcellularLocation>
</comment>
<evidence type="ECO:0000256" key="4">
    <source>
        <dbReference type="ARBA" id="ARBA00022448"/>
    </source>
</evidence>
<evidence type="ECO:0000256" key="1">
    <source>
        <dbReference type="ARBA" id="ARBA00004304"/>
    </source>
</evidence>
<dbReference type="AlphaFoldDB" id="A0A7T8JJP2"/>
<keyword evidence="6 12" id="KW-0812">Transmembrane</keyword>
<organism evidence="14">
    <name type="scientific">Conosia irrorata</name>
    <dbReference type="NCBI Taxonomy" id="2680328"/>
    <lineage>
        <taxon>Eukaryota</taxon>
        <taxon>Metazoa</taxon>
        <taxon>Ecdysozoa</taxon>
        <taxon>Arthropoda</taxon>
        <taxon>Hexapoda</taxon>
        <taxon>Insecta</taxon>
        <taxon>Pterygota</taxon>
        <taxon>Neoptera</taxon>
        <taxon>Endopterygota</taxon>
        <taxon>Diptera</taxon>
        <taxon>Nematocera</taxon>
        <taxon>Tipuloidea</taxon>
        <taxon>Conosia</taxon>
    </lineage>
</organism>
<evidence type="ECO:0000256" key="11">
    <source>
        <dbReference type="ARBA" id="ARBA00023136"/>
    </source>
</evidence>
<dbReference type="GO" id="GO:0015078">
    <property type="term" value="F:proton transmembrane transporter activity"/>
    <property type="evidence" value="ECO:0007669"/>
    <property type="project" value="InterPro"/>
</dbReference>
<reference evidence="14" key="1">
    <citation type="journal article" date="2019" name="Mitochondrial DNA Part B Resour">
        <title>The mitochondrial genome of Conosia irrorata (Diptera: Limoniidae).</title>
        <authorList>
            <person name="Zhang B."/>
            <person name="Gao S."/>
            <person name="Yang D."/>
        </authorList>
    </citation>
    <scope>NUCLEOTIDE SEQUENCE</scope>
</reference>
<dbReference type="CTD" id="4509"/>
<dbReference type="GO" id="GO:0031966">
    <property type="term" value="C:mitochondrial membrane"/>
    <property type="evidence" value="ECO:0007669"/>
    <property type="project" value="UniProtKB-SubCell"/>
</dbReference>
<name>A0A7T8JJP2_9DIPT</name>
<comment type="similarity">
    <text evidence="2 12">Belongs to the ATPase protein 8 family.</text>
</comment>
<keyword evidence="9 12" id="KW-0406">Ion transport</keyword>
<sequence length="55" mass="6788">MPQMAPISWLMLFIIFSCIYILFNILNYFNYMPLKNMQSKMNNTMKITQTMNWKW</sequence>
<dbReference type="GeneID" id="67144855"/>
<keyword evidence="8 13" id="KW-1133">Transmembrane helix</keyword>
<evidence type="ECO:0000256" key="12">
    <source>
        <dbReference type="RuleBase" id="RU003661"/>
    </source>
</evidence>
<dbReference type="EMBL" id="MK864103">
    <property type="protein sequence ID" value="QQP21492.1"/>
    <property type="molecule type" value="Genomic_DNA"/>
</dbReference>
<proteinExistence type="inferred from homology"/>
<evidence type="ECO:0000256" key="5">
    <source>
        <dbReference type="ARBA" id="ARBA00022547"/>
    </source>
</evidence>
<dbReference type="RefSeq" id="YP_010146970.1">
    <property type="nucleotide sequence ID" value="NC_057072.1"/>
</dbReference>